<keyword evidence="1" id="KW-0378">Hydrolase</keyword>
<proteinExistence type="predicted"/>
<gene>
    <name evidence="1" type="ORF">CWS72_02280</name>
</gene>
<reference evidence="2" key="1">
    <citation type="submission" date="2017-12" db="EMBL/GenBank/DDBJ databases">
        <title>Draft genome sequence of Telmatospirillum siberiense 26-4b1T, an acidotolerant peatland alphaproteobacterium potentially involved in sulfur cycling.</title>
        <authorList>
            <person name="Hausmann B."/>
            <person name="Pjevac P."/>
            <person name="Schreck K."/>
            <person name="Herbold C.W."/>
            <person name="Daims H."/>
            <person name="Wagner M."/>
            <person name="Pester M."/>
            <person name="Loy A."/>
        </authorList>
    </citation>
    <scope>NUCLEOTIDE SEQUENCE [LARGE SCALE GENOMIC DNA]</scope>
    <source>
        <strain evidence="2">26-4b1</strain>
    </source>
</reference>
<accession>A0A2N3Q024</accession>
<protein>
    <submittedName>
        <fullName evidence="1">NUDIX hydrolase</fullName>
    </submittedName>
</protein>
<dbReference type="AlphaFoldDB" id="A0A2N3Q024"/>
<dbReference type="Gene3D" id="3.90.79.10">
    <property type="entry name" value="Nucleoside Triphosphate Pyrophosphohydrolase"/>
    <property type="match status" value="1"/>
</dbReference>
<keyword evidence="2" id="KW-1185">Reference proteome</keyword>
<organism evidence="1 2">
    <name type="scientific">Telmatospirillum siberiense</name>
    <dbReference type="NCBI Taxonomy" id="382514"/>
    <lineage>
        <taxon>Bacteria</taxon>
        <taxon>Pseudomonadati</taxon>
        <taxon>Pseudomonadota</taxon>
        <taxon>Alphaproteobacteria</taxon>
        <taxon>Rhodospirillales</taxon>
        <taxon>Rhodospirillaceae</taxon>
        <taxon>Telmatospirillum</taxon>
    </lineage>
</organism>
<dbReference type="SUPFAM" id="SSF55811">
    <property type="entry name" value="Nudix"/>
    <property type="match status" value="1"/>
</dbReference>
<dbReference type="RefSeq" id="WP_101248954.1">
    <property type="nucleotide sequence ID" value="NZ_PIUM01000002.1"/>
</dbReference>
<dbReference type="GO" id="GO:0016787">
    <property type="term" value="F:hydrolase activity"/>
    <property type="evidence" value="ECO:0007669"/>
    <property type="project" value="UniProtKB-KW"/>
</dbReference>
<sequence length="165" mass="18702">MTFAEAIAVLDRAVPDPSKGLPDEVFYYISRTTPLLNVDLLIKDETGRTLLSWRNDQYCGAGWHIPGGIVRFKETMETRLLKVAEREIGRPVDFDPVPIKITEMLHPERANRSHFVSFLFSCHLSSDFVPSNAGLSPGDVGFLEWHKGCPDCLIRYHQLHYGAFI</sequence>
<dbReference type="Proteomes" id="UP000233293">
    <property type="component" value="Unassembled WGS sequence"/>
</dbReference>
<evidence type="ECO:0000313" key="2">
    <source>
        <dbReference type="Proteomes" id="UP000233293"/>
    </source>
</evidence>
<dbReference type="InterPro" id="IPR015797">
    <property type="entry name" value="NUDIX_hydrolase-like_dom_sf"/>
</dbReference>
<dbReference type="EMBL" id="PIUM01000002">
    <property type="protein sequence ID" value="PKU25992.1"/>
    <property type="molecule type" value="Genomic_DNA"/>
</dbReference>
<name>A0A2N3Q024_9PROT</name>
<evidence type="ECO:0000313" key="1">
    <source>
        <dbReference type="EMBL" id="PKU25992.1"/>
    </source>
</evidence>
<comment type="caution">
    <text evidence="1">The sequence shown here is derived from an EMBL/GenBank/DDBJ whole genome shotgun (WGS) entry which is preliminary data.</text>
</comment>
<dbReference type="OrthoDB" id="542521at2"/>